<gene>
    <name evidence="3" type="ORF">H6A13_02780</name>
</gene>
<keyword evidence="4" id="KW-1185">Reference proteome</keyword>
<dbReference type="EMBL" id="JACJLV010000005">
    <property type="protein sequence ID" value="MBM6826032.1"/>
    <property type="molecule type" value="Genomic_DNA"/>
</dbReference>
<dbReference type="AlphaFoldDB" id="A0A939BBR8"/>
<sequence length="313" mass="34547">MKRPFFAAWSLLFFVLLLAFPDTVFQGATSGLLLWFRTVLPTLLPFFIVSGFLIRTDAVVWISKWLSPFLCRIFRISPYGAFAMLCGFLCGYPMGAKTTADLVREEKISPSEGNYLLSFCNNASPGYIANFLTVQCLKSPSFTLPSVCLLLLVPMVCSLGFRQLFRSGNYRDEKPFSRQPGPDSGSSCSADDCIMDALENIARIGGYIMLFSILFSVLRLIPDPPFLIRLILIPSLEMTNGAVYLCSLDLAPAVKYALVIFLTSFGGFCCAAQTASVIRGTGLMFWPYMAEKLAAAVASSFLAFVFYPVFCTL</sequence>
<feature type="transmembrane region" description="Helical" evidence="1">
    <location>
        <begin position="74"/>
        <end position="94"/>
    </location>
</feature>
<feature type="transmembrane region" description="Helical" evidence="1">
    <location>
        <begin position="142"/>
        <end position="161"/>
    </location>
</feature>
<accession>A0A939BBR8</accession>
<evidence type="ECO:0000259" key="2">
    <source>
        <dbReference type="Pfam" id="PF07670"/>
    </source>
</evidence>
<keyword evidence="1" id="KW-0472">Membrane</keyword>
<organism evidence="3 4">
    <name type="scientific">Mordavella massiliensis</name>
    <dbReference type="NCBI Taxonomy" id="1871024"/>
    <lineage>
        <taxon>Bacteria</taxon>
        <taxon>Bacillati</taxon>
        <taxon>Bacillota</taxon>
        <taxon>Clostridia</taxon>
        <taxon>Eubacteriales</taxon>
        <taxon>Clostridiaceae</taxon>
        <taxon>Mordavella</taxon>
    </lineage>
</organism>
<evidence type="ECO:0000313" key="3">
    <source>
        <dbReference type="EMBL" id="MBM6826032.1"/>
    </source>
</evidence>
<keyword evidence="1" id="KW-0812">Transmembrane</keyword>
<protein>
    <submittedName>
        <fullName evidence="3">Transporter</fullName>
    </submittedName>
</protein>
<reference evidence="3" key="1">
    <citation type="submission" date="2020-08" db="EMBL/GenBank/DDBJ databases">
        <authorList>
            <person name="Cejkova D."/>
            <person name="Kubasova T."/>
            <person name="Jahodarova E."/>
            <person name="Rychlik I."/>
        </authorList>
    </citation>
    <scope>NUCLEOTIDE SEQUENCE</scope>
    <source>
        <strain evidence="3">An420c</strain>
    </source>
</reference>
<dbReference type="Pfam" id="PF07670">
    <property type="entry name" value="Gate"/>
    <property type="match status" value="1"/>
</dbReference>
<feature type="domain" description="Nucleoside transporter/FeoB GTPase Gate" evidence="2">
    <location>
        <begin position="37"/>
        <end position="105"/>
    </location>
</feature>
<dbReference type="Proteomes" id="UP000713880">
    <property type="component" value="Unassembled WGS sequence"/>
</dbReference>
<comment type="caution">
    <text evidence="3">The sequence shown here is derived from an EMBL/GenBank/DDBJ whole genome shotgun (WGS) entry which is preliminary data.</text>
</comment>
<feature type="transmembrane region" description="Helical" evidence="1">
    <location>
        <begin position="293"/>
        <end position="310"/>
    </location>
</feature>
<evidence type="ECO:0000313" key="4">
    <source>
        <dbReference type="Proteomes" id="UP000713880"/>
    </source>
</evidence>
<evidence type="ECO:0000256" key="1">
    <source>
        <dbReference type="SAM" id="Phobius"/>
    </source>
</evidence>
<reference evidence="3" key="2">
    <citation type="journal article" date="2021" name="Sci. Rep.">
        <title>The distribution of antibiotic resistance genes in chicken gut microbiota commensals.</title>
        <authorList>
            <person name="Juricova H."/>
            <person name="Matiasovicova J."/>
            <person name="Kubasova T."/>
            <person name="Cejkova D."/>
            <person name="Rychlik I."/>
        </authorList>
    </citation>
    <scope>NUCLEOTIDE SEQUENCE</scope>
    <source>
        <strain evidence="3">An420c</strain>
    </source>
</reference>
<feature type="transmembrane region" description="Helical" evidence="1">
    <location>
        <begin position="204"/>
        <end position="221"/>
    </location>
</feature>
<name>A0A939BBR8_9CLOT</name>
<feature type="transmembrane region" description="Helical" evidence="1">
    <location>
        <begin position="43"/>
        <end position="62"/>
    </location>
</feature>
<keyword evidence="1" id="KW-1133">Transmembrane helix</keyword>
<dbReference type="RefSeq" id="WP_204908095.1">
    <property type="nucleotide sequence ID" value="NZ_JACJLV010000005.1"/>
</dbReference>
<proteinExistence type="predicted"/>
<feature type="transmembrane region" description="Helical" evidence="1">
    <location>
        <begin position="227"/>
        <end position="246"/>
    </location>
</feature>
<feature type="transmembrane region" description="Helical" evidence="1">
    <location>
        <begin position="258"/>
        <end position="278"/>
    </location>
</feature>
<dbReference type="InterPro" id="IPR011642">
    <property type="entry name" value="Gate_dom"/>
</dbReference>